<dbReference type="AlphaFoldDB" id="W2T9F1"/>
<keyword evidence="3" id="KW-1185">Reference proteome</keyword>
<dbReference type="KEGG" id="nai:NECAME_10921"/>
<accession>W2T9F1</accession>
<evidence type="ECO:0000313" key="2">
    <source>
        <dbReference type="EMBL" id="ETN77617.1"/>
    </source>
</evidence>
<organism evidence="2 3">
    <name type="scientific">Necator americanus</name>
    <name type="common">Human hookworm</name>
    <dbReference type="NCBI Taxonomy" id="51031"/>
    <lineage>
        <taxon>Eukaryota</taxon>
        <taxon>Metazoa</taxon>
        <taxon>Ecdysozoa</taxon>
        <taxon>Nematoda</taxon>
        <taxon>Chromadorea</taxon>
        <taxon>Rhabditida</taxon>
        <taxon>Rhabditina</taxon>
        <taxon>Rhabditomorpha</taxon>
        <taxon>Strongyloidea</taxon>
        <taxon>Ancylostomatidae</taxon>
        <taxon>Bunostominae</taxon>
        <taxon>Necator</taxon>
    </lineage>
</organism>
<reference evidence="3" key="1">
    <citation type="journal article" date="2014" name="Nat. Genet.">
        <title>Genome of the human hookworm Necator americanus.</title>
        <authorList>
            <person name="Tang Y.T."/>
            <person name="Gao X."/>
            <person name="Rosa B.A."/>
            <person name="Abubucker S."/>
            <person name="Hallsworth-Pepin K."/>
            <person name="Martin J."/>
            <person name="Tyagi R."/>
            <person name="Heizer E."/>
            <person name="Zhang X."/>
            <person name="Bhonagiri-Palsikar V."/>
            <person name="Minx P."/>
            <person name="Warren W.C."/>
            <person name="Wang Q."/>
            <person name="Zhan B."/>
            <person name="Hotez P.J."/>
            <person name="Sternberg P.W."/>
            <person name="Dougall A."/>
            <person name="Gaze S.T."/>
            <person name="Mulvenna J."/>
            <person name="Sotillo J."/>
            <person name="Ranganathan S."/>
            <person name="Rabelo E.M."/>
            <person name="Wilson R.K."/>
            <person name="Felgner P.L."/>
            <person name="Bethony J."/>
            <person name="Hawdon J.M."/>
            <person name="Gasser R.B."/>
            <person name="Loukas A."/>
            <person name="Mitreva M."/>
        </authorList>
    </citation>
    <scope>NUCLEOTIDE SEQUENCE [LARGE SCALE GENOMIC DNA]</scope>
</reference>
<evidence type="ECO:0000256" key="1">
    <source>
        <dbReference type="SAM" id="MobiDB-lite"/>
    </source>
</evidence>
<evidence type="ECO:0000313" key="3">
    <source>
        <dbReference type="Proteomes" id="UP000053676"/>
    </source>
</evidence>
<feature type="region of interest" description="Disordered" evidence="1">
    <location>
        <begin position="1"/>
        <end position="66"/>
    </location>
</feature>
<feature type="compositionally biased region" description="Basic residues" evidence="1">
    <location>
        <begin position="50"/>
        <end position="59"/>
    </location>
</feature>
<name>W2T9F1_NECAM</name>
<dbReference type="Proteomes" id="UP000053676">
    <property type="component" value="Unassembled WGS sequence"/>
</dbReference>
<proteinExistence type="predicted"/>
<protein>
    <submittedName>
        <fullName evidence="2">Uncharacterized protein</fullName>
    </submittedName>
</protein>
<sequence length="66" mass="7599">METDISDKKVKKKYKSDQILTYPSKNPPKEPEGIQKPATDVAFLASHDKHNGRKRRHGGEKKLQRL</sequence>
<dbReference type="EMBL" id="KI660160">
    <property type="protein sequence ID" value="ETN77617.1"/>
    <property type="molecule type" value="Genomic_DNA"/>
</dbReference>
<gene>
    <name evidence="2" type="ORF">NECAME_10921</name>
</gene>